<dbReference type="AlphaFoldDB" id="A0A7Y1QP86"/>
<protein>
    <submittedName>
        <fullName evidence="1">Uncharacterized protein</fullName>
    </submittedName>
</protein>
<organism evidence="1 2">
    <name type="scientific">Pseudomonas gessardii</name>
    <dbReference type="NCBI Taxonomy" id="78544"/>
    <lineage>
        <taxon>Bacteria</taxon>
        <taxon>Pseudomonadati</taxon>
        <taxon>Pseudomonadota</taxon>
        <taxon>Gammaproteobacteria</taxon>
        <taxon>Pseudomonadales</taxon>
        <taxon>Pseudomonadaceae</taxon>
        <taxon>Pseudomonas</taxon>
    </lineage>
</organism>
<dbReference type="RefSeq" id="WP_153433219.1">
    <property type="nucleotide sequence ID" value="NZ_JAAQYP010000037.1"/>
</dbReference>
<dbReference type="Proteomes" id="UP000542111">
    <property type="component" value="Unassembled WGS sequence"/>
</dbReference>
<sequence length="75" mass="7867">MTYPIQSVASPVDSTLDDLRGAQEILMLLAIALAVIAAPTTQPLVSKVLATFAQHTAMAWAELLDGVIESSEASL</sequence>
<gene>
    <name evidence="1" type="ORF">HBO33_20570</name>
</gene>
<evidence type="ECO:0000313" key="2">
    <source>
        <dbReference type="Proteomes" id="UP000542111"/>
    </source>
</evidence>
<name>A0A7Y1QP86_9PSED</name>
<reference evidence="1 2" key="1">
    <citation type="journal article" date="2020" name="Front. Microbiol.">
        <title>Genetic Organization of the aprX-lipA2 Operon Affects the Proteolytic Potential of Pseudomonas Species in Milk.</title>
        <authorList>
            <person name="Maier C."/>
            <person name="Huptas C."/>
            <person name="von Neubeck M."/>
            <person name="Scherer S."/>
            <person name="Wenning M."/>
            <person name="Lucking G."/>
        </authorList>
    </citation>
    <scope>NUCLEOTIDE SEQUENCE [LARGE SCALE GENOMIC DNA]</scope>
    <source>
        <strain evidence="1 2">G4779</strain>
    </source>
</reference>
<evidence type="ECO:0000313" key="1">
    <source>
        <dbReference type="EMBL" id="NNA97563.1"/>
    </source>
</evidence>
<dbReference type="EMBL" id="JAAQYP010000037">
    <property type="protein sequence ID" value="NNA97563.1"/>
    <property type="molecule type" value="Genomic_DNA"/>
</dbReference>
<accession>A0A7Y1QP86</accession>
<comment type="caution">
    <text evidence="1">The sequence shown here is derived from an EMBL/GenBank/DDBJ whole genome shotgun (WGS) entry which is preliminary data.</text>
</comment>
<proteinExistence type="predicted"/>